<dbReference type="PANTHER" id="PTHR46369:SF2">
    <property type="entry name" value="PROTEIN CELLULOSE SYNTHASE INTERACTIVE 1"/>
    <property type="match status" value="1"/>
</dbReference>
<dbReference type="AlphaFoldDB" id="A0A251T354"/>
<dbReference type="EMBL" id="CM007901">
    <property type="protein sequence ID" value="OTG05092.1"/>
    <property type="molecule type" value="Genomic_DNA"/>
</dbReference>
<proteinExistence type="predicted"/>
<dbReference type="GO" id="GO:0008017">
    <property type="term" value="F:microtubule binding"/>
    <property type="evidence" value="ECO:0007669"/>
    <property type="project" value="InterPro"/>
</dbReference>
<dbReference type="GO" id="GO:2001006">
    <property type="term" value="P:regulation of cellulose biosynthetic process"/>
    <property type="evidence" value="ECO:0007669"/>
    <property type="project" value="InterPro"/>
</dbReference>
<evidence type="ECO:0000313" key="2">
    <source>
        <dbReference type="EMBL" id="OTG05092.1"/>
    </source>
</evidence>
<gene>
    <name evidence="2" type="ORF">HannXRQ_Chr12g0369701</name>
</gene>
<dbReference type="GO" id="GO:0010330">
    <property type="term" value="C:cellulose synthase complex"/>
    <property type="evidence" value="ECO:0007669"/>
    <property type="project" value="InterPro"/>
</dbReference>
<evidence type="ECO:0000256" key="1">
    <source>
        <dbReference type="SAM" id="MobiDB-lite"/>
    </source>
</evidence>
<keyword evidence="3" id="KW-1185">Reference proteome</keyword>
<dbReference type="InParanoid" id="A0A251T354"/>
<sequence>MIQSSSNKLTMELAVEEIMALRQEGTVKNYCEEFESLLNQVKYSEEISECYAIYLFMDGLEPEIKDVFITWHQYSFNNVKDYISLALKLDANELKDSLSPYDPNSSFYDAFKVFDVNDSTGNGRVISNDVSSENGNDNKTATKVFDEMPERFGKEIQELIDGDDAKENEEDRKKDQIHINLRDDGKEMNRDHEKERENQSRINNWSVSLVMFDDKSRNGGCEFQHINNTKMRDEFASMVFLDHTCMSAKIEVIHLEMMQLKPDSLFASDVTYMDEEIQLSLRFWFWTDTGWVCKDGWKKRLGWIDIRWRRIENWGTNDKGFQVVGKKNIRVKNVPSNQTGVSNSRASCQKLGVAGYVPVHSSKASCNQPNNSRTSVFKRLQEYVGTLLNGAKDEQDEHESNDSNVVAWSFVSNSITQSQQSFICILSRVKDAVEISFKGNDIMVSVTFRMSILAIVKFGKNKPFVKTKIVKVGVIGSILSEAPDFLSLTFTKVLRILTNAAITKGHHEVKVDSTQRQMIGPFMRVFCSSTLILQKLTLKSSVSIVLSWLNEPANEVSSSVLSEFYKLHLMIIRRFGYKFFLEVAKVPDFITIYSAEVNGNVKEISFDAAHVSTKTMQELMHHSSQVDFIWGHGKNESPAIVFKQTNSSSKEKEKHFGFDTCD</sequence>
<feature type="region of interest" description="Disordered" evidence="1">
    <location>
        <begin position="162"/>
        <end position="199"/>
    </location>
</feature>
<name>A0A251T354_HELAN</name>
<dbReference type="PANTHER" id="PTHR46369">
    <property type="entry name" value="PROTEIN CELLULOSE SYNTHASE INTERACTIVE 1"/>
    <property type="match status" value="1"/>
</dbReference>
<dbReference type="GO" id="GO:0051211">
    <property type="term" value="P:anisotropic cell growth"/>
    <property type="evidence" value="ECO:0007669"/>
    <property type="project" value="InterPro"/>
</dbReference>
<dbReference type="Proteomes" id="UP000215914">
    <property type="component" value="Chromosome 12"/>
</dbReference>
<dbReference type="InterPro" id="IPR044297">
    <property type="entry name" value="CSI1/2/3"/>
</dbReference>
<accession>A0A251T354</accession>
<evidence type="ECO:0008006" key="4">
    <source>
        <dbReference type="Google" id="ProtNLM"/>
    </source>
</evidence>
<reference evidence="3" key="1">
    <citation type="journal article" date="2017" name="Nature">
        <title>The sunflower genome provides insights into oil metabolism, flowering and Asterid evolution.</title>
        <authorList>
            <person name="Badouin H."/>
            <person name="Gouzy J."/>
            <person name="Grassa C.J."/>
            <person name="Murat F."/>
            <person name="Staton S.E."/>
            <person name="Cottret L."/>
            <person name="Lelandais-Briere C."/>
            <person name="Owens G.L."/>
            <person name="Carrere S."/>
            <person name="Mayjonade B."/>
            <person name="Legrand L."/>
            <person name="Gill N."/>
            <person name="Kane N.C."/>
            <person name="Bowers J.E."/>
            <person name="Hubner S."/>
            <person name="Bellec A."/>
            <person name="Berard A."/>
            <person name="Berges H."/>
            <person name="Blanchet N."/>
            <person name="Boniface M.C."/>
            <person name="Brunel D."/>
            <person name="Catrice O."/>
            <person name="Chaidir N."/>
            <person name="Claudel C."/>
            <person name="Donnadieu C."/>
            <person name="Faraut T."/>
            <person name="Fievet G."/>
            <person name="Helmstetter N."/>
            <person name="King M."/>
            <person name="Knapp S.J."/>
            <person name="Lai Z."/>
            <person name="Le Paslier M.C."/>
            <person name="Lippi Y."/>
            <person name="Lorenzon L."/>
            <person name="Mandel J.R."/>
            <person name="Marage G."/>
            <person name="Marchand G."/>
            <person name="Marquand E."/>
            <person name="Bret-Mestries E."/>
            <person name="Morien E."/>
            <person name="Nambeesan S."/>
            <person name="Nguyen T."/>
            <person name="Pegot-Espagnet P."/>
            <person name="Pouilly N."/>
            <person name="Raftis F."/>
            <person name="Sallet E."/>
            <person name="Schiex T."/>
            <person name="Thomas J."/>
            <person name="Vandecasteele C."/>
            <person name="Vares D."/>
            <person name="Vear F."/>
            <person name="Vautrin S."/>
            <person name="Crespi M."/>
            <person name="Mangin B."/>
            <person name="Burke J.M."/>
            <person name="Salse J."/>
            <person name="Munos S."/>
            <person name="Vincourt P."/>
            <person name="Rieseberg L.H."/>
            <person name="Langlade N.B."/>
        </authorList>
    </citation>
    <scope>NUCLEOTIDE SEQUENCE [LARGE SCALE GENOMIC DNA]</scope>
    <source>
        <strain evidence="3">cv. SF193</strain>
    </source>
</reference>
<organism evidence="2 3">
    <name type="scientific">Helianthus annuus</name>
    <name type="common">Common sunflower</name>
    <dbReference type="NCBI Taxonomy" id="4232"/>
    <lineage>
        <taxon>Eukaryota</taxon>
        <taxon>Viridiplantae</taxon>
        <taxon>Streptophyta</taxon>
        <taxon>Embryophyta</taxon>
        <taxon>Tracheophyta</taxon>
        <taxon>Spermatophyta</taxon>
        <taxon>Magnoliopsida</taxon>
        <taxon>eudicotyledons</taxon>
        <taxon>Gunneridae</taxon>
        <taxon>Pentapetalae</taxon>
        <taxon>asterids</taxon>
        <taxon>campanulids</taxon>
        <taxon>Asterales</taxon>
        <taxon>Asteraceae</taxon>
        <taxon>Asteroideae</taxon>
        <taxon>Heliantheae alliance</taxon>
        <taxon>Heliantheae</taxon>
        <taxon>Helianthus</taxon>
    </lineage>
</organism>
<protein>
    <recommendedName>
        <fullName evidence="4">Retrotransposon gag domain-containing protein</fullName>
    </recommendedName>
</protein>
<evidence type="ECO:0000313" key="3">
    <source>
        <dbReference type="Proteomes" id="UP000215914"/>
    </source>
</evidence>